<name>A0A4Y7SXZ2_COPMI</name>
<dbReference type="Proteomes" id="UP000298030">
    <property type="component" value="Unassembled WGS sequence"/>
</dbReference>
<dbReference type="OrthoDB" id="4760524at2759"/>
<protein>
    <recommendedName>
        <fullName evidence="3">NACHT domain-containing protein</fullName>
    </recommendedName>
</protein>
<organism evidence="4 5">
    <name type="scientific">Coprinellus micaceus</name>
    <name type="common">Glistening ink-cap mushroom</name>
    <name type="synonym">Coprinus micaceus</name>
    <dbReference type="NCBI Taxonomy" id="71717"/>
    <lineage>
        <taxon>Eukaryota</taxon>
        <taxon>Fungi</taxon>
        <taxon>Dikarya</taxon>
        <taxon>Basidiomycota</taxon>
        <taxon>Agaricomycotina</taxon>
        <taxon>Agaricomycetes</taxon>
        <taxon>Agaricomycetidae</taxon>
        <taxon>Agaricales</taxon>
        <taxon>Agaricineae</taxon>
        <taxon>Psathyrellaceae</taxon>
        <taxon>Coprinellus</taxon>
    </lineage>
</organism>
<keyword evidence="1" id="KW-0677">Repeat</keyword>
<feature type="region of interest" description="Disordered" evidence="2">
    <location>
        <begin position="39"/>
        <end position="71"/>
    </location>
</feature>
<dbReference type="STRING" id="71717.A0A4Y7SXZ2"/>
<dbReference type="InterPro" id="IPR056884">
    <property type="entry name" value="NPHP3-like_N"/>
</dbReference>
<sequence length="939" mass="104602">MANFTGDELAETRSTEYFTNAHHCQFGEVHIHHESNVQGVNRGSDKLGLNPIPGASHTRNRKTSPPNSDCLPGTRRDVIQEIITWAMSSLYFGVRLLPYVGPLLPSFLSFLAPPYEAQHILWVFGYAGCGKSAIAQAIATRLEEEGCLGASFFFFRGSGDRSKLAGLAQTIASQVATSIKGTAGYIRAALAAHPDLFQPTTSPKTQFKHLVYDPISAAARAWYNPAGIWRPFIIVIDGLDECDDKEEGSAWLEDLIEVFDRNPFIPLRFIILSRVEDHIHRRLHKSSQVRLFNLVDRTSEQDISTALDITIANETKISRVLASFEGTWLTPRDKQRLLENIGGSFIFLTTIARFLFGPSSIDGRTPPERLPLALNMNPGFDGAYKAILEGARHFSHSLDIIHTVGLMLRPLSVVEIASLLNINVGAVVHVLVEIHAIIQVPDDDHTPITLWHTSLRDFLNDETRSGPFCASSEHQERIALGCIELAMPTAPTGVNPASQYAKDHVWDHSRAALNAVDKASRRKVAEALFVRMREGDGFLERAPPDILDTLYISVLTRSQRMPHFLDVITSFALAVEPISATQIADLLEIERADITGALVSMQPLFRVEGNWDFTPILPCYPSLRDFLKGPSGVPLKGHKRLAARCVNLAIPFDPPNMHPAAPYARQYAWDHYRAALGACDTIDEERNIHIEILTRLRDKDAFLAVARKDIVKDLYRSIFGGLKDTAPLAIIIAIRIVLAKRPVCIAEIATGLGIETAVVTDAAKALHGLIQLPERDYLPFAPCHRSLRRFVQMEYCPFENKDIGLISLASLEDCPDITALVEPSHMSRVVPAPCGPVLHIYMGAYRTRSQGRVKVAIKIIREGGLNPAQIAKVQRDAMRESKLWNGFPVVREWNCAPVCAEVPRYSEDPTCQRRCEWPSVYSWSELCARRNKIRERSYV</sequence>
<accession>A0A4Y7SXZ2</accession>
<keyword evidence="5" id="KW-1185">Reference proteome</keyword>
<dbReference type="Pfam" id="PF24883">
    <property type="entry name" value="NPHP3_N"/>
    <property type="match status" value="1"/>
</dbReference>
<comment type="caution">
    <text evidence="4">The sequence shown here is derived from an EMBL/GenBank/DDBJ whole genome shotgun (WGS) entry which is preliminary data.</text>
</comment>
<feature type="domain" description="NACHT" evidence="3">
    <location>
        <begin position="119"/>
        <end position="257"/>
    </location>
</feature>
<reference evidence="4 5" key="1">
    <citation type="journal article" date="2019" name="Nat. Ecol. Evol.">
        <title>Megaphylogeny resolves global patterns of mushroom evolution.</title>
        <authorList>
            <person name="Varga T."/>
            <person name="Krizsan K."/>
            <person name="Foldi C."/>
            <person name="Dima B."/>
            <person name="Sanchez-Garcia M."/>
            <person name="Sanchez-Ramirez S."/>
            <person name="Szollosi G.J."/>
            <person name="Szarkandi J.G."/>
            <person name="Papp V."/>
            <person name="Albert L."/>
            <person name="Andreopoulos W."/>
            <person name="Angelini C."/>
            <person name="Antonin V."/>
            <person name="Barry K.W."/>
            <person name="Bougher N.L."/>
            <person name="Buchanan P."/>
            <person name="Buyck B."/>
            <person name="Bense V."/>
            <person name="Catcheside P."/>
            <person name="Chovatia M."/>
            <person name="Cooper J."/>
            <person name="Damon W."/>
            <person name="Desjardin D."/>
            <person name="Finy P."/>
            <person name="Geml J."/>
            <person name="Haridas S."/>
            <person name="Hughes K."/>
            <person name="Justo A."/>
            <person name="Karasinski D."/>
            <person name="Kautmanova I."/>
            <person name="Kiss B."/>
            <person name="Kocsube S."/>
            <person name="Kotiranta H."/>
            <person name="LaButti K.M."/>
            <person name="Lechner B.E."/>
            <person name="Liimatainen K."/>
            <person name="Lipzen A."/>
            <person name="Lukacs Z."/>
            <person name="Mihaltcheva S."/>
            <person name="Morgado L.N."/>
            <person name="Niskanen T."/>
            <person name="Noordeloos M.E."/>
            <person name="Ohm R.A."/>
            <person name="Ortiz-Santana B."/>
            <person name="Ovrebo C."/>
            <person name="Racz N."/>
            <person name="Riley R."/>
            <person name="Savchenko A."/>
            <person name="Shiryaev A."/>
            <person name="Soop K."/>
            <person name="Spirin V."/>
            <person name="Szebenyi C."/>
            <person name="Tomsovsky M."/>
            <person name="Tulloss R.E."/>
            <person name="Uehling J."/>
            <person name="Grigoriev I.V."/>
            <person name="Vagvolgyi C."/>
            <person name="Papp T."/>
            <person name="Martin F.M."/>
            <person name="Miettinen O."/>
            <person name="Hibbett D.S."/>
            <person name="Nagy L.G."/>
        </authorList>
    </citation>
    <scope>NUCLEOTIDE SEQUENCE [LARGE SCALE GENOMIC DNA]</scope>
    <source>
        <strain evidence="4 5">FP101781</strain>
    </source>
</reference>
<evidence type="ECO:0000313" key="4">
    <source>
        <dbReference type="EMBL" id="TEB26737.1"/>
    </source>
</evidence>
<proteinExistence type="predicted"/>
<dbReference type="EMBL" id="QPFP01000046">
    <property type="protein sequence ID" value="TEB26737.1"/>
    <property type="molecule type" value="Genomic_DNA"/>
</dbReference>
<dbReference type="PROSITE" id="PS50837">
    <property type="entry name" value="NACHT"/>
    <property type="match status" value="1"/>
</dbReference>
<evidence type="ECO:0000256" key="1">
    <source>
        <dbReference type="ARBA" id="ARBA00022737"/>
    </source>
</evidence>
<dbReference type="InterPro" id="IPR007111">
    <property type="entry name" value="NACHT_NTPase"/>
</dbReference>
<dbReference type="PANTHER" id="PTHR10039">
    <property type="entry name" value="AMELOGENIN"/>
    <property type="match status" value="1"/>
</dbReference>
<evidence type="ECO:0000256" key="2">
    <source>
        <dbReference type="SAM" id="MobiDB-lite"/>
    </source>
</evidence>
<dbReference type="InterPro" id="IPR027417">
    <property type="entry name" value="P-loop_NTPase"/>
</dbReference>
<evidence type="ECO:0000259" key="3">
    <source>
        <dbReference type="PROSITE" id="PS50837"/>
    </source>
</evidence>
<evidence type="ECO:0000313" key="5">
    <source>
        <dbReference type="Proteomes" id="UP000298030"/>
    </source>
</evidence>
<dbReference type="PANTHER" id="PTHR10039:SF17">
    <property type="entry name" value="FUNGAL STAND N-TERMINAL GOODBYE DOMAIN-CONTAINING PROTEIN-RELATED"/>
    <property type="match status" value="1"/>
</dbReference>
<gene>
    <name evidence="4" type="ORF">FA13DRAFT_1009473</name>
</gene>
<dbReference type="SUPFAM" id="SSF52540">
    <property type="entry name" value="P-loop containing nucleoside triphosphate hydrolases"/>
    <property type="match status" value="1"/>
</dbReference>
<dbReference type="Gene3D" id="3.40.50.300">
    <property type="entry name" value="P-loop containing nucleotide triphosphate hydrolases"/>
    <property type="match status" value="1"/>
</dbReference>
<dbReference type="AlphaFoldDB" id="A0A4Y7SXZ2"/>